<reference evidence="1 2" key="1">
    <citation type="journal article" date="2017" name="Lancet Infect. Dis.">
        <title>Global outbreak of severe Mycobacterium chimaera disease after cardiac surgery: a molecular epidemiological study.</title>
        <authorList>
            <person name="van Ingen J."/>
            <person name="Kohl T."/>
            <person name="Kranzer K."/>
            <person name="Hasse B."/>
            <person name="Keller P."/>
            <person name="Szafranska A."/>
            <person name="Hillemann D."/>
            <person name="Chand M."/>
            <person name="Schreiber P."/>
            <person name="Sommerstein R."/>
            <person name="Berger C."/>
            <person name="Genoni M."/>
            <person name="Ruegg C."/>
            <person name="Troillet N."/>
            <person name="Widmer A.F."/>
            <person name="Becker S.L."/>
            <person name="Herrmann M."/>
            <person name="Eckmanns T."/>
            <person name="Haller S."/>
            <person name="Hoeller C."/>
            <person name="Debast S.B."/>
            <person name="Wolfhagen M.J."/>
            <person name="Hopman J."/>
            <person name="Kluytmans J."/>
            <person name="Langelaar M."/>
            <person name="Notermans D.W."/>
            <person name="ten Oever J."/>
            <person name="van den Barselaar P."/>
            <person name="Vonk A.B.A."/>
            <person name="Vos M.C."/>
            <person name="Ahmed N."/>
            <person name="Brown T."/>
            <person name="Crook D."/>
            <person name="Lamagni T."/>
            <person name="Phin N."/>
            <person name="Smith E.G."/>
            <person name="Zambon M."/>
            <person name="Serr A."/>
            <person name="Goetting T."/>
            <person name="Ebner W."/>
            <person name="Thuermer A."/>
            <person name="Utpatel C."/>
            <person name="Sproer C."/>
            <person name="Bunk B."/>
            <person name="Nubel U."/>
            <person name="Bloemberg G."/>
            <person name="Bottger E."/>
            <person name="Niemann S."/>
            <person name="Wagner D."/>
            <person name="Sax H."/>
        </authorList>
    </citation>
    <scope>NUCLEOTIDE SEQUENCE [LARGE SCALE GENOMIC DNA]</scope>
    <source>
        <strain evidence="1 2">ZUERICH-2</strain>
        <plasmid evidence="1 2">unnamed 2</plasmid>
    </source>
</reference>
<dbReference type="EMBL" id="CP015269">
    <property type="protein sequence ID" value="ASL18326.1"/>
    <property type="molecule type" value="Genomic_DNA"/>
</dbReference>
<proteinExistence type="predicted"/>
<sequence>MLAGMELWSADQAAQHWGVTRARARGILSNRQIRRVSGYPADAVRAVHRQQGARTDLAVPQSALTLAQAAEAITNSHDEATRLRVFFEFTRGADEAGRAALPLITTEPALVGDPRFDALLAGAAEHLAARHGLPGPLWTLTVDRFLYRAWWISALPSARVQALLWTPTAFRRRGIYLDRHDLTHDGATPMPEPLFDLTDIRRAFEALAAKLERRRVIGHVHVYGGAAMILAYDQHRTATRDIDAQFGPDGPMIAAIREIAKENGWPTTWLNNQAASYVARRPGEGDRVFDHPHLQVSVTPADHLLAMKVLAGRATRDAEDLRVLLRHLGIATSAEVWAIVERFFPGTAIPPRSQAMVQDLLSDMQKRDQR</sequence>
<name>A0A7U5RZ67_MYCIT</name>
<evidence type="ECO:0000313" key="2">
    <source>
        <dbReference type="Proteomes" id="UP000198286"/>
    </source>
</evidence>
<dbReference type="AlphaFoldDB" id="A0A7U5RZ67"/>
<keyword evidence="1" id="KW-0614">Plasmid</keyword>
<accession>A0A7U5RZ67</accession>
<dbReference type="Proteomes" id="UP000198286">
    <property type="component" value="Plasmid unnamed 2"/>
</dbReference>
<evidence type="ECO:0000313" key="1">
    <source>
        <dbReference type="EMBL" id="ASL18326.1"/>
    </source>
</evidence>
<gene>
    <name evidence="1" type="ORF">MYCOZU2_05981</name>
</gene>
<organism evidence="1 2">
    <name type="scientific">Mycobacterium intracellulare subsp. chimaera</name>
    <dbReference type="NCBI Taxonomy" id="222805"/>
    <lineage>
        <taxon>Bacteria</taxon>
        <taxon>Bacillati</taxon>
        <taxon>Actinomycetota</taxon>
        <taxon>Actinomycetes</taxon>
        <taxon>Mycobacteriales</taxon>
        <taxon>Mycobacteriaceae</taxon>
        <taxon>Mycobacterium</taxon>
        <taxon>Mycobacterium avium complex (MAC)</taxon>
    </lineage>
</organism>
<geneLocation type="plasmid" evidence="1 2">
    <name>unnamed 2</name>
</geneLocation>
<protein>
    <submittedName>
        <fullName evidence="1">Uncharacterized protein</fullName>
    </submittedName>
</protein>